<keyword evidence="6" id="KW-0326">Glycosidase</keyword>
<reference evidence="10 11" key="1">
    <citation type="submission" date="2016-11" db="EMBL/GenBank/DDBJ databases">
        <authorList>
            <person name="Jaros S."/>
            <person name="Januszkiewicz K."/>
            <person name="Wedrychowicz H."/>
        </authorList>
    </citation>
    <scope>NUCLEOTIDE SEQUENCE [LARGE SCALE GENOMIC DNA]</scope>
    <source>
        <strain evidence="10 11">DSM 14828</strain>
    </source>
</reference>
<evidence type="ECO:0000256" key="5">
    <source>
        <dbReference type="ARBA" id="ARBA00023277"/>
    </source>
</evidence>
<evidence type="ECO:0000313" key="11">
    <source>
        <dbReference type="Proteomes" id="UP000184251"/>
    </source>
</evidence>
<keyword evidence="4" id="KW-0378">Hydrolase</keyword>
<evidence type="ECO:0000256" key="3">
    <source>
        <dbReference type="ARBA" id="ARBA00022723"/>
    </source>
</evidence>
<keyword evidence="3 8" id="KW-0479">Metal-binding</keyword>
<organism evidence="10 11">
    <name type="scientific">Alkalibacter saccharofermentans DSM 14828</name>
    <dbReference type="NCBI Taxonomy" id="1120975"/>
    <lineage>
        <taxon>Bacteria</taxon>
        <taxon>Bacillati</taxon>
        <taxon>Bacillota</taxon>
        <taxon>Clostridia</taxon>
        <taxon>Eubacteriales</taxon>
        <taxon>Eubacteriaceae</taxon>
        <taxon>Alkalibacter</taxon>
    </lineage>
</organism>
<dbReference type="Gene3D" id="3.20.20.80">
    <property type="entry name" value="Glycosidases"/>
    <property type="match status" value="1"/>
</dbReference>
<dbReference type="NCBIfam" id="NF006968">
    <property type="entry name" value="PRK09441.1-1"/>
    <property type="match status" value="1"/>
</dbReference>
<dbReference type="InterPro" id="IPR013776">
    <property type="entry name" value="A-amylase_thermo"/>
</dbReference>
<feature type="active site" description="Proton donor" evidence="7">
    <location>
        <position position="264"/>
    </location>
</feature>
<accession>A0A1M4UPW4</accession>
<evidence type="ECO:0000256" key="7">
    <source>
        <dbReference type="PIRSR" id="PIRSR001021-1"/>
    </source>
</evidence>
<evidence type="ECO:0000256" key="1">
    <source>
        <dbReference type="ARBA" id="ARBA00001913"/>
    </source>
</evidence>
<dbReference type="OrthoDB" id="9805159at2"/>
<dbReference type="Gene3D" id="2.60.40.1180">
    <property type="entry name" value="Golgi alpha-mannosidase II"/>
    <property type="match status" value="1"/>
</dbReference>
<protein>
    <submittedName>
        <fullName evidence="10">Alpha-amylase</fullName>
    </submittedName>
</protein>
<dbReference type="SUPFAM" id="SSF51011">
    <property type="entry name" value="Glycosyl hydrolase domain"/>
    <property type="match status" value="1"/>
</dbReference>
<keyword evidence="8" id="KW-0106">Calcium</keyword>
<dbReference type="GO" id="GO:0004553">
    <property type="term" value="F:hydrolase activity, hydrolyzing O-glycosyl compounds"/>
    <property type="evidence" value="ECO:0007669"/>
    <property type="project" value="InterPro"/>
</dbReference>
<dbReference type="InterPro" id="IPR006047">
    <property type="entry name" value="GH13_cat_dom"/>
</dbReference>
<dbReference type="InterPro" id="IPR013780">
    <property type="entry name" value="Glyco_hydro_b"/>
</dbReference>
<dbReference type="RefSeq" id="WP_073269788.1">
    <property type="nucleotide sequence ID" value="NZ_FQTU01000004.1"/>
</dbReference>
<dbReference type="GO" id="GO:0005509">
    <property type="term" value="F:calcium ion binding"/>
    <property type="evidence" value="ECO:0007669"/>
    <property type="project" value="InterPro"/>
</dbReference>
<dbReference type="Pfam" id="PF00128">
    <property type="entry name" value="Alpha-amylase"/>
    <property type="match status" value="1"/>
</dbReference>
<dbReference type="STRING" id="1120975.SAMN02746064_00788"/>
<feature type="binding site" evidence="8">
    <location>
        <position position="186"/>
    </location>
    <ligand>
        <name>Ca(2+)</name>
        <dbReference type="ChEBI" id="CHEBI:29108"/>
        <label>2</label>
    </ligand>
</feature>
<evidence type="ECO:0000313" key="10">
    <source>
        <dbReference type="EMBL" id="SHE58791.1"/>
    </source>
</evidence>
<dbReference type="EMBL" id="FQTU01000004">
    <property type="protein sequence ID" value="SHE58791.1"/>
    <property type="molecule type" value="Genomic_DNA"/>
</dbReference>
<evidence type="ECO:0000256" key="2">
    <source>
        <dbReference type="ARBA" id="ARBA00008061"/>
    </source>
</evidence>
<keyword evidence="11" id="KW-1185">Reference proteome</keyword>
<evidence type="ECO:0000256" key="8">
    <source>
        <dbReference type="PIRSR" id="PIRSR001021-2"/>
    </source>
</evidence>
<dbReference type="SMART" id="SM00642">
    <property type="entry name" value="Aamy"/>
    <property type="match status" value="1"/>
</dbReference>
<dbReference type="InterPro" id="IPR017853">
    <property type="entry name" value="GH"/>
</dbReference>
<feature type="domain" description="Glycosyl hydrolase family 13 catalytic" evidence="9">
    <location>
        <begin position="6"/>
        <end position="402"/>
    </location>
</feature>
<feature type="binding site" evidence="8">
    <location>
        <position position="197"/>
    </location>
    <ligand>
        <name>Ca(2+)</name>
        <dbReference type="ChEBI" id="CHEBI:29108"/>
        <label>1</label>
    </ligand>
</feature>
<feature type="binding site" evidence="8">
    <location>
        <position position="106"/>
    </location>
    <ligand>
        <name>Ca(2+)</name>
        <dbReference type="ChEBI" id="CHEBI:29108"/>
        <label>1</label>
    </ligand>
</feature>
<dbReference type="Gene3D" id="2.40.30.140">
    <property type="match status" value="1"/>
</dbReference>
<dbReference type="SUPFAM" id="SSF51445">
    <property type="entry name" value="(Trans)glycosidases"/>
    <property type="match status" value="1"/>
</dbReference>
<feature type="active site" description="Nucleophile" evidence="7">
    <location>
        <position position="234"/>
    </location>
</feature>
<comment type="similarity">
    <text evidence="2">Belongs to the glycosyl hydrolase 13 family.</text>
</comment>
<evidence type="ECO:0000256" key="6">
    <source>
        <dbReference type="ARBA" id="ARBA00023295"/>
    </source>
</evidence>
<evidence type="ECO:0000259" key="9">
    <source>
        <dbReference type="SMART" id="SM00642"/>
    </source>
</evidence>
<proteinExistence type="inferred from homology"/>
<evidence type="ECO:0000256" key="4">
    <source>
        <dbReference type="ARBA" id="ARBA00022801"/>
    </source>
</evidence>
<feature type="binding site" evidence="8">
    <location>
        <position position="238"/>
    </location>
    <ligand>
        <name>Ca(2+)</name>
        <dbReference type="ChEBI" id="CHEBI:29108"/>
        <label>1</label>
    </ligand>
</feature>
<comment type="cofactor">
    <cofactor evidence="1">
        <name>Ca(2+)</name>
        <dbReference type="ChEBI" id="CHEBI:29108"/>
    </cofactor>
</comment>
<keyword evidence="5" id="KW-0119">Carbohydrate metabolism</keyword>
<dbReference type="PIRSF" id="PIRSF001021">
    <property type="entry name" value="Alph-amls_thrmst"/>
    <property type="match status" value="1"/>
</dbReference>
<dbReference type="AlphaFoldDB" id="A0A1M4UPW4"/>
<dbReference type="PANTHER" id="PTHR43447">
    <property type="entry name" value="ALPHA-AMYLASE"/>
    <property type="match status" value="1"/>
</dbReference>
<name>A0A1M4UPW4_9FIRM</name>
<dbReference type="GO" id="GO:0005975">
    <property type="term" value="P:carbohydrate metabolic process"/>
    <property type="evidence" value="ECO:0007669"/>
    <property type="project" value="InterPro"/>
</dbReference>
<sequence>MSVINGVIIQFFHWYTPDDGSLWDTLSREAKNLSQAGFTALWLPPAYKGVGGGMDVGYGVYDLFDLGEFDQKGSIRTKYGTKEAYIKAIDACHEHDLQVYADLVFNHKMGADREEELEARPYSHDDRHKPIGEMQKIRVWTNFTFPGRNDMYSSLKWHWWHFNAVDYNALNEKTDAIYLFKDKSFDEQVDEEKGNFDYLMGCNLDMNNQDVIEELIHWGKWYLDTTGVDGFRFDAVKHVKADFFRHWLHQMQLHTSKELFAVGEYWSGDRGAQDRFIENTQEKLMLFDVNLHYNFSDASVKGKEYDLRQIFDNTLIKDRPDLAVTFVSNHDSQPLQALESVVEHWFTPLAYALTLLRRDGYPCVFTADYYGANYADADYKGEIHQIELPSHKWLIDKFLHARRHYAYGNQIDYFEHPNCIGWARTGDRDHPCGMVVVISNGDEGSLFVKTGAKNTSFIDLTEHITESVKTNKNGEGTFPCPGRSMSVWIAKC</sequence>
<dbReference type="NCBIfam" id="NF006969">
    <property type="entry name" value="PRK09441.1-2"/>
    <property type="match status" value="1"/>
</dbReference>
<dbReference type="Proteomes" id="UP000184251">
    <property type="component" value="Unassembled WGS sequence"/>
</dbReference>
<gene>
    <name evidence="10" type="ORF">SAMN02746064_00788</name>
</gene>
<feature type="binding site" evidence="8">
    <location>
        <position position="205"/>
    </location>
    <ligand>
        <name>Ca(2+)</name>
        <dbReference type="ChEBI" id="CHEBI:29108"/>
        <label>2</label>
    </ligand>
</feature>
<dbReference type="CDD" id="cd11318">
    <property type="entry name" value="AmyAc_bac_fung_AmyA"/>
    <property type="match status" value="1"/>
</dbReference>